<dbReference type="InterPro" id="IPR007492">
    <property type="entry name" value="LytTR_DNA-bd_dom"/>
</dbReference>
<proteinExistence type="predicted"/>
<dbReference type="Pfam" id="PF00072">
    <property type="entry name" value="Response_reg"/>
    <property type="match status" value="1"/>
</dbReference>
<dbReference type="PROSITE" id="PS50930">
    <property type="entry name" value="HTH_LYTTR"/>
    <property type="match status" value="1"/>
</dbReference>
<feature type="domain" description="Response regulatory" evidence="2">
    <location>
        <begin position="1"/>
        <end position="110"/>
    </location>
</feature>
<evidence type="ECO:0000313" key="4">
    <source>
        <dbReference type="EMBL" id="MFC3196595.1"/>
    </source>
</evidence>
<organism evidence="4 5">
    <name type="scientific">Parapedobacter deserti</name>
    <dbReference type="NCBI Taxonomy" id="1912957"/>
    <lineage>
        <taxon>Bacteria</taxon>
        <taxon>Pseudomonadati</taxon>
        <taxon>Bacteroidota</taxon>
        <taxon>Sphingobacteriia</taxon>
        <taxon>Sphingobacteriales</taxon>
        <taxon>Sphingobacteriaceae</taxon>
        <taxon>Parapedobacter</taxon>
    </lineage>
</organism>
<keyword evidence="5" id="KW-1185">Reference proteome</keyword>
<dbReference type="PANTHER" id="PTHR37299:SF1">
    <property type="entry name" value="STAGE 0 SPORULATION PROTEIN A HOMOLOG"/>
    <property type="match status" value="1"/>
</dbReference>
<evidence type="ECO:0000313" key="5">
    <source>
        <dbReference type="Proteomes" id="UP001595526"/>
    </source>
</evidence>
<dbReference type="SMART" id="SM00850">
    <property type="entry name" value="LytTR"/>
    <property type="match status" value="1"/>
</dbReference>
<feature type="domain" description="HTH LytTR-type" evidence="3">
    <location>
        <begin position="132"/>
        <end position="230"/>
    </location>
</feature>
<dbReference type="SMART" id="SM00448">
    <property type="entry name" value="REC"/>
    <property type="match status" value="1"/>
</dbReference>
<name>A0ABV7JEQ3_9SPHI</name>
<dbReference type="Gene3D" id="3.40.50.2300">
    <property type="match status" value="1"/>
</dbReference>
<dbReference type="PANTHER" id="PTHR37299">
    <property type="entry name" value="TRANSCRIPTIONAL REGULATOR-RELATED"/>
    <property type="match status" value="1"/>
</dbReference>
<gene>
    <name evidence="4" type="ORF">ACFOET_03120</name>
</gene>
<reference evidence="5" key="1">
    <citation type="journal article" date="2019" name="Int. J. Syst. Evol. Microbiol.">
        <title>The Global Catalogue of Microorganisms (GCM) 10K type strain sequencing project: providing services to taxonomists for standard genome sequencing and annotation.</title>
        <authorList>
            <consortium name="The Broad Institute Genomics Platform"/>
            <consortium name="The Broad Institute Genome Sequencing Center for Infectious Disease"/>
            <person name="Wu L."/>
            <person name="Ma J."/>
        </authorList>
    </citation>
    <scope>NUCLEOTIDE SEQUENCE [LARGE SCALE GENOMIC DNA]</scope>
    <source>
        <strain evidence="5">KCTC 52416</strain>
    </source>
</reference>
<evidence type="ECO:0000259" key="3">
    <source>
        <dbReference type="PROSITE" id="PS50930"/>
    </source>
</evidence>
<dbReference type="EMBL" id="JBHRTA010000008">
    <property type="protein sequence ID" value="MFC3196595.1"/>
    <property type="molecule type" value="Genomic_DNA"/>
</dbReference>
<dbReference type="Gene3D" id="2.40.50.1020">
    <property type="entry name" value="LytTr DNA-binding domain"/>
    <property type="match status" value="1"/>
</dbReference>
<accession>A0ABV7JEQ3</accession>
<dbReference type="Proteomes" id="UP001595526">
    <property type="component" value="Unassembled WGS sequence"/>
</dbReference>
<evidence type="ECO:0000259" key="2">
    <source>
        <dbReference type="PROSITE" id="PS50110"/>
    </source>
</evidence>
<dbReference type="RefSeq" id="WP_379019455.1">
    <property type="nucleotide sequence ID" value="NZ_JBHRTA010000008.1"/>
</dbReference>
<dbReference type="InterPro" id="IPR011006">
    <property type="entry name" value="CheY-like_superfamily"/>
</dbReference>
<keyword evidence="1" id="KW-0597">Phosphoprotein</keyword>
<protein>
    <submittedName>
        <fullName evidence="4">LytR/AlgR family response regulator transcription factor</fullName>
    </submittedName>
</protein>
<dbReference type="InterPro" id="IPR001789">
    <property type="entry name" value="Sig_transdc_resp-reg_receiver"/>
</dbReference>
<dbReference type="Pfam" id="PF04397">
    <property type="entry name" value="LytTR"/>
    <property type="match status" value="1"/>
</dbReference>
<feature type="modified residue" description="4-aspartylphosphate" evidence="1">
    <location>
        <position position="50"/>
    </location>
</feature>
<dbReference type="PROSITE" id="PS50110">
    <property type="entry name" value="RESPONSE_REGULATORY"/>
    <property type="match status" value="1"/>
</dbReference>
<sequence>MAIDDEPPALELLVSYISKVPALDLCYSSANPLDAFSRIQQCQTDLLFIDIKMPHLNGLELLKSLTERPQVIVTTAFREYAAECFDLDALDYLVKPYRFDRFLRAISKYQKLVSTIGLDTMLDERRQGAPYMYFNVNKELVKVFLPDIVYIESIKDYIKVITEKKTIITYQRISYMEKKLPEADFVRSHKSYIVNLNKISSKRGNMLHLGRVKLPIGRIYKNRLLELLNRKISDLPV</sequence>
<evidence type="ECO:0000256" key="1">
    <source>
        <dbReference type="PROSITE-ProRule" id="PRU00169"/>
    </source>
</evidence>
<dbReference type="SUPFAM" id="SSF52172">
    <property type="entry name" value="CheY-like"/>
    <property type="match status" value="1"/>
</dbReference>
<comment type="caution">
    <text evidence="4">The sequence shown here is derived from an EMBL/GenBank/DDBJ whole genome shotgun (WGS) entry which is preliminary data.</text>
</comment>
<dbReference type="InterPro" id="IPR046947">
    <property type="entry name" value="LytR-like"/>
</dbReference>